<reference evidence="1 2" key="1">
    <citation type="submission" date="2024-02" db="EMBL/GenBank/DDBJ databases">
        <title>Rhodopirellula caenicola NBRC 110016.</title>
        <authorList>
            <person name="Ichikawa N."/>
            <person name="Katano-Makiyama Y."/>
            <person name="Hidaka K."/>
        </authorList>
    </citation>
    <scope>NUCLEOTIDE SEQUENCE [LARGE SCALE GENOMIC DNA]</scope>
    <source>
        <strain evidence="1 2">NBRC 110016</strain>
    </source>
</reference>
<proteinExistence type="predicted"/>
<dbReference type="EMBL" id="BAABRO010000005">
    <property type="protein sequence ID" value="GAA5507182.1"/>
    <property type="molecule type" value="Genomic_DNA"/>
</dbReference>
<sequence length="76" mass="8557">MDVGRFDGHRQYDAASGITLKPSAFPLDICDVQLASRLGWERRMILRERKSNICQFLIQSGIGSPDTRPPHGEQTD</sequence>
<dbReference type="Proteomes" id="UP001416858">
    <property type="component" value="Unassembled WGS sequence"/>
</dbReference>
<gene>
    <name evidence="1" type="ORF">Rcae01_02637</name>
</gene>
<name>A0ABP9VPV9_9BACT</name>
<keyword evidence="2" id="KW-1185">Reference proteome</keyword>
<accession>A0ABP9VPV9</accession>
<evidence type="ECO:0000313" key="1">
    <source>
        <dbReference type="EMBL" id="GAA5507182.1"/>
    </source>
</evidence>
<organism evidence="1 2">
    <name type="scientific">Novipirellula caenicola</name>
    <dbReference type="NCBI Taxonomy" id="1536901"/>
    <lineage>
        <taxon>Bacteria</taxon>
        <taxon>Pseudomonadati</taxon>
        <taxon>Planctomycetota</taxon>
        <taxon>Planctomycetia</taxon>
        <taxon>Pirellulales</taxon>
        <taxon>Pirellulaceae</taxon>
        <taxon>Novipirellula</taxon>
    </lineage>
</organism>
<comment type="caution">
    <text evidence="1">The sequence shown here is derived from an EMBL/GenBank/DDBJ whole genome shotgun (WGS) entry which is preliminary data.</text>
</comment>
<evidence type="ECO:0000313" key="2">
    <source>
        <dbReference type="Proteomes" id="UP001416858"/>
    </source>
</evidence>
<protein>
    <submittedName>
        <fullName evidence="1">Uncharacterized protein</fullName>
    </submittedName>
</protein>